<dbReference type="PANTHER" id="PTHR43479">
    <property type="entry name" value="ACREF/ENVCD OPERON REPRESSOR-RELATED"/>
    <property type="match status" value="1"/>
</dbReference>
<keyword evidence="1" id="KW-0238">DNA-binding</keyword>
<organism evidence="2 3">
    <name type="scientific">Loigolactobacillus backii</name>
    <dbReference type="NCBI Taxonomy" id="375175"/>
    <lineage>
        <taxon>Bacteria</taxon>
        <taxon>Bacillati</taxon>
        <taxon>Bacillota</taxon>
        <taxon>Bacilli</taxon>
        <taxon>Lactobacillales</taxon>
        <taxon>Lactobacillaceae</taxon>
        <taxon>Loigolactobacillus</taxon>
    </lineage>
</organism>
<reference evidence="2 3" key="1">
    <citation type="submission" date="2016-03" db="EMBL/GenBank/DDBJ databases">
        <title>Pediococcus and Lactobacillus from brewery environment - whole genome sequencing and assembly.</title>
        <authorList>
            <person name="Behr J."/>
            <person name="Geissler A.J."/>
            <person name="Vogel R.F."/>
        </authorList>
    </citation>
    <scope>NUCLEOTIDE SEQUENCE [LARGE SCALE GENOMIC DNA]</scope>
    <source>
        <strain evidence="2 3">TMW 1.1989</strain>
    </source>
</reference>
<dbReference type="PANTHER" id="PTHR43479:SF11">
    <property type="entry name" value="ACREF_ENVCD OPERON REPRESSOR-RELATED"/>
    <property type="match status" value="1"/>
</dbReference>
<keyword evidence="3" id="KW-1185">Reference proteome</keyword>
<dbReference type="Proteomes" id="UP000078582">
    <property type="component" value="Chromosome"/>
</dbReference>
<dbReference type="EMBL" id="CP014873">
    <property type="protein sequence ID" value="ANK63228.1"/>
    <property type="molecule type" value="Genomic_DNA"/>
</dbReference>
<evidence type="ECO:0000313" key="2">
    <source>
        <dbReference type="EMBL" id="ANK63228.1"/>
    </source>
</evidence>
<dbReference type="PROSITE" id="PS50977">
    <property type="entry name" value="HTH_TETR_2"/>
    <property type="match status" value="1"/>
</dbReference>
<accession>A0A192H4Q6</accession>
<dbReference type="Pfam" id="PF17924">
    <property type="entry name" value="TetR_C_19"/>
    <property type="match status" value="1"/>
</dbReference>
<protein>
    <submittedName>
        <fullName evidence="2">Uncharacterized protein</fullName>
    </submittedName>
</protein>
<gene>
    <name evidence="2" type="ORF">AYR53_10890</name>
</gene>
<dbReference type="InterPro" id="IPR001647">
    <property type="entry name" value="HTH_TetR"/>
</dbReference>
<dbReference type="GO" id="GO:0003677">
    <property type="term" value="F:DNA binding"/>
    <property type="evidence" value="ECO:0007669"/>
    <property type="project" value="UniProtKB-UniRule"/>
</dbReference>
<evidence type="ECO:0000313" key="3">
    <source>
        <dbReference type="Proteomes" id="UP000078582"/>
    </source>
</evidence>
<sequence>MPTSTFFNLTEAKKQRLLTAAHAEFSRVPLHEASINRIIQQAKISRGSFYQYFSDKMDLFGYDFIQVHKRQQDDFYQTLIAVKGDFFLAIRTFIDKNLIDFTSGSENAYFRNVFLSLSFTESQRLRKVIRNKHPHRQINELIDRTKIKVTDDESLQQLVHLITSACFQTIGRYCQKNAQTEQFDLKTLRQDLLRVLDWLENGVVRKTEGA</sequence>
<dbReference type="OrthoDB" id="9812484at2"/>
<proteinExistence type="predicted"/>
<name>A0A192H4Q6_9LACO</name>
<dbReference type="RefSeq" id="WP_068280312.1">
    <property type="nucleotide sequence ID" value="NZ_CP014873.1"/>
</dbReference>
<dbReference type="InterPro" id="IPR050624">
    <property type="entry name" value="HTH-type_Tx_Regulator"/>
</dbReference>
<dbReference type="Gene3D" id="1.10.357.10">
    <property type="entry name" value="Tetracycline Repressor, domain 2"/>
    <property type="match status" value="1"/>
</dbReference>
<dbReference type="Pfam" id="PF00440">
    <property type="entry name" value="TetR_N"/>
    <property type="match status" value="1"/>
</dbReference>
<dbReference type="STRING" id="375175.AYR53_10890"/>
<evidence type="ECO:0000256" key="1">
    <source>
        <dbReference type="ARBA" id="ARBA00023125"/>
    </source>
</evidence>
<dbReference type="GeneID" id="42982766"/>
<dbReference type="InterPro" id="IPR009057">
    <property type="entry name" value="Homeodomain-like_sf"/>
</dbReference>
<dbReference type="SUPFAM" id="SSF46689">
    <property type="entry name" value="Homeodomain-like"/>
    <property type="match status" value="1"/>
</dbReference>
<dbReference type="AlphaFoldDB" id="A0A192H4Q6"/>